<feature type="compositionally biased region" description="Basic and acidic residues" evidence="1">
    <location>
        <begin position="412"/>
        <end position="423"/>
    </location>
</feature>
<evidence type="ECO:0000256" key="1">
    <source>
        <dbReference type="SAM" id="MobiDB-lite"/>
    </source>
</evidence>
<dbReference type="EMBL" id="CATQJA010002659">
    <property type="protein sequence ID" value="CAJ0580291.1"/>
    <property type="molecule type" value="Genomic_DNA"/>
</dbReference>
<proteinExistence type="predicted"/>
<comment type="caution">
    <text evidence="2">The sequence shown here is derived from an EMBL/GenBank/DDBJ whole genome shotgun (WGS) entry which is preliminary data.</text>
</comment>
<dbReference type="Proteomes" id="UP001177023">
    <property type="component" value="Unassembled WGS sequence"/>
</dbReference>
<evidence type="ECO:0000313" key="2">
    <source>
        <dbReference type="EMBL" id="CAJ0580291.1"/>
    </source>
</evidence>
<sequence>MHVVCADPHTRAQIADRLCLADAENSAISVAGSANSVHQFFGTPDTPDNVVVAIEDIGENNLKYALRYMLANVIRTEYRRAENNNLIEIDKTRTFPDSAWKSDRLRELEKWRTIPSIQYATFQNGPNLESQLKKYFAETTVQQGDDRNVAQKPPLLHWTAIPLEEELQLILRFSFSLYGPPMSVLRAAADASKSAFVTNYHWTHGIFMNCEPVRVHLQLLTPQRLEIAARVAVDELEGEDAEEPLRSVWPYLSMVTRNVREELRRHPHIQYSIELIPFGSSLFIPPVDCRVFDLTLFMSTLQKFGKVGFRLGSIIHEVEVKTLFPEYVPSNLHELCSQTPPSPNHFEKLNGGMSAQIPEKQVRSFSIAGMGSFPSGKVSSPTTNSLAAPHNRGRRVSFGTILCEGEAVRIDDQESSFMDREGPTPHSEGPATLGEAV</sequence>
<name>A0AA36G994_9BILA</name>
<organism evidence="2 3">
    <name type="scientific">Mesorhabditis spiculigera</name>
    <dbReference type="NCBI Taxonomy" id="96644"/>
    <lineage>
        <taxon>Eukaryota</taxon>
        <taxon>Metazoa</taxon>
        <taxon>Ecdysozoa</taxon>
        <taxon>Nematoda</taxon>
        <taxon>Chromadorea</taxon>
        <taxon>Rhabditida</taxon>
        <taxon>Rhabditina</taxon>
        <taxon>Rhabditomorpha</taxon>
        <taxon>Rhabditoidea</taxon>
        <taxon>Rhabditidae</taxon>
        <taxon>Mesorhabditinae</taxon>
        <taxon>Mesorhabditis</taxon>
    </lineage>
</organism>
<feature type="region of interest" description="Disordered" evidence="1">
    <location>
        <begin position="412"/>
        <end position="437"/>
    </location>
</feature>
<accession>A0AA36G994</accession>
<dbReference type="AlphaFoldDB" id="A0AA36G994"/>
<reference evidence="2" key="1">
    <citation type="submission" date="2023-06" db="EMBL/GenBank/DDBJ databases">
        <authorList>
            <person name="Delattre M."/>
        </authorList>
    </citation>
    <scope>NUCLEOTIDE SEQUENCE</scope>
    <source>
        <strain evidence="2">AF72</strain>
    </source>
</reference>
<evidence type="ECO:0000313" key="3">
    <source>
        <dbReference type="Proteomes" id="UP001177023"/>
    </source>
</evidence>
<keyword evidence="3" id="KW-1185">Reference proteome</keyword>
<feature type="non-terminal residue" evidence="2">
    <location>
        <position position="437"/>
    </location>
</feature>
<protein>
    <submittedName>
        <fullName evidence="2">Uncharacterized protein</fullName>
    </submittedName>
</protein>
<gene>
    <name evidence="2" type="ORF">MSPICULIGERA_LOCUS18489</name>
</gene>